<feature type="region of interest" description="Disordered" evidence="1">
    <location>
        <begin position="37"/>
        <end position="58"/>
    </location>
</feature>
<dbReference type="HOGENOM" id="CLU_2272263_0_0_7"/>
<comment type="caution">
    <text evidence="2">The sequence shown here is derived from an EMBL/GenBank/DDBJ whole genome shotgun (WGS) entry which is preliminary data.</text>
</comment>
<evidence type="ECO:0000313" key="2">
    <source>
        <dbReference type="EMBL" id="ETX04089.1"/>
    </source>
</evidence>
<dbReference type="InterPro" id="IPR024069">
    <property type="entry name" value="AF2212-like_dom_sf"/>
</dbReference>
<protein>
    <recommendedName>
        <fullName evidence="4">DUF104 domain-containing protein</fullName>
    </recommendedName>
</protein>
<proteinExistence type="predicted"/>
<reference evidence="2 3" key="1">
    <citation type="journal article" date="2014" name="Nature">
        <title>An environmental bacterial taxon with a large and distinct metabolic repertoire.</title>
        <authorList>
            <person name="Wilson M.C."/>
            <person name="Mori T."/>
            <person name="Ruckert C."/>
            <person name="Uria A.R."/>
            <person name="Helf M.J."/>
            <person name="Takada K."/>
            <person name="Gernert C."/>
            <person name="Steffens U.A."/>
            <person name="Heycke N."/>
            <person name="Schmitt S."/>
            <person name="Rinke C."/>
            <person name="Helfrich E.J."/>
            <person name="Brachmann A.O."/>
            <person name="Gurgui C."/>
            <person name="Wakimoto T."/>
            <person name="Kracht M."/>
            <person name="Crusemann M."/>
            <person name="Hentschel U."/>
            <person name="Abe I."/>
            <person name="Matsunaga S."/>
            <person name="Kalinowski J."/>
            <person name="Takeyama H."/>
            <person name="Piel J."/>
        </authorList>
    </citation>
    <scope>NUCLEOTIDE SEQUENCE [LARGE SCALE GENOMIC DNA]</scope>
    <source>
        <strain evidence="3">TSY2</strain>
    </source>
</reference>
<organism evidence="2 3">
    <name type="scientific">Candidatus Entotheonella gemina</name>
    <dbReference type="NCBI Taxonomy" id="1429439"/>
    <lineage>
        <taxon>Bacteria</taxon>
        <taxon>Pseudomonadati</taxon>
        <taxon>Nitrospinota/Tectimicrobiota group</taxon>
        <taxon>Candidatus Tectimicrobiota</taxon>
        <taxon>Candidatus Entotheonellia</taxon>
        <taxon>Candidatus Entotheonellales</taxon>
        <taxon>Candidatus Entotheonellaceae</taxon>
        <taxon>Candidatus Entotheonella</taxon>
    </lineage>
</organism>
<evidence type="ECO:0000313" key="3">
    <source>
        <dbReference type="Proteomes" id="UP000019140"/>
    </source>
</evidence>
<name>W4M168_9BACT</name>
<dbReference type="InterPro" id="IPR008203">
    <property type="entry name" value="AF2212-like"/>
</dbReference>
<evidence type="ECO:0008006" key="4">
    <source>
        <dbReference type="Google" id="ProtNLM"/>
    </source>
</evidence>
<dbReference type="Proteomes" id="UP000019140">
    <property type="component" value="Unassembled WGS sequence"/>
</dbReference>
<feature type="compositionally biased region" description="Polar residues" evidence="1">
    <location>
        <begin position="37"/>
        <end position="50"/>
    </location>
</feature>
<gene>
    <name evidence="2" type="ORF">ETSY2_30855</name>
</gene>
<dbReference type="AlphaFoldDB" id="W4M168"/>
<evidence type="ECO:0000256" key="1">
    <source>
        <dbReference type="SAM" id="MobiDB-lite"/>
    </source>
</evidence>
<dbReference type="SUPFAM" id="SSF141694">
    <property type="entry name" value="AF2212/PG0164-like"/>
    <property type="match status" value="1"/>
</dbReference>
<dbReference type="Pfam" id="PF01954">
    <property type="entry name" value="AF2212-like"/>
    <property type="match status" value="1"/>
</dbReference>
<sequence length="100" mass="10879">MIVAKKIEAIYEGGAFYPIDPVDLAEHQRVILIVNESAGSKHNGKQNGQSADAAPEPEKHVWEIADELLADIPEETLNALPSDGAAQLDHYLYGTPKRST</sequence>
<dbReference type="Gene3D" id="4.10.1150.10">
    <property type="entry name" value="AF2212/PG0164-like"/>
    <property type="match status" value="1"/>
</dbReference>
<accession>W4M168</accession>
<dbReference type="EMBL" id="AZHX01001311">
    <property type="protein sequence ID" value="ETX04089.1"/>
    <property type="molecule type" value="Genomic_DNA"/>
</dbReference>
<keyword evidence="3" id="KW-1185">Reference proteome</keyword>